<evidence type="ECO:0000256" key="1">
    <source>
        <dbReference type="ARBA" id="ARBA00001336"/>
    </source>
</evidence>
<dbReference type="InterPro" id="IPR039461">
    <property type="entry name" value="Peptidase_M49"/>
</dbReference>
<accession>A0A1V6T4V6</accession>
<keyword evidence="13" id="KW-0482">Metalloprotease</keyword>
<feature type="region of interest" description="Disordered" evidence="16">
    <location>
        <begin position="1095"/>
        <end position="1115"/>
    </location>
</feature>
<dbReference type="InterPro" id="IPR011333">
    <property type="entry name" value="SKP1/BTB/POZ_sf"/>
</dbReference>
<dbReference type="PANTHER" id="PTHR23422">
    <property type="entry name" value="DIPEPTIDYL PEPTIDASE III-RELATED"/>
    <property type="match status" value="1"/>
</dbReference>
<evidence type="ECO:0000256" key="15">
    <source>
        <dbReference type="ARBA" id="ARBA00032119"/>
    </source>
</evidence>
<dbReference type="EMBL" id="MLKD01000012">
    <property type="protein sequence ID" value="OQE21322.1"/>
    <property type="molecule type" value="Genomic_DNA"/>
</dbReference>
<keyword evidence="9" id="KW-0645">Protease</keyword>
<proteinExistence type="inferred from homology"/>
<dbReference type="GO" id="GO:0006508">
    <property type="term" value="P:proteolysis"/>
    <property type="evidence" value="ECO:0007669"/>
    <property type="project" value="UniProtKB-KW"/>
</dbReference>
<feature type="compositionally biased region" description="Basic and acidic residues" evidence="16">
    <location>
        <begin position="959"/>
        <end position="969"/>
    </location>
</feature>
<comment type="catalytic activity">
    <reaction evidence="1">
        <text>Release of an N-terminal dipeptide from a peptide comprising four or more residues, with broad specificity. Also acts on dipeptidyl 2-naphthylamides.</text>
        <dbReference type="EC" id="3.4.14.4"/>
    </reaction>
</comment>
<dbReference type="Proteomes" id="UP000191285">
    <property type="component" value="Unassembled WGS sequence"/>
</dbReference>
<keyword evidence="8" id="KW-0963">Cytoplasm</keyword>
<keyword evidence="18" id="KW-1185">Reference proteome</keyword>
<sequence length="1285" mass="141534">MHSLRGIAPRLSLTRSSVRLPLPLHRLPQSSIRIHSKHFSLSHSYRLPSMDPNVKQHYLADSPPSVVKLEIKAHWDTLKDESLRRYAHYMSRAAFEGTRVTLRQVSPESEPIYDLILSLHRAANGDWAGLAKKTSVSDEDLRYFLEYAAQFLGNCGNYKGFGDSKFIPRLSASAFEALSSATAETKAAFQKASTTGGGIYETAEQSLMHLGYPEGGHMTTYYPDSSSITKDEITAVGDLMEKKGLALENTRLRKTTSGDFELLIASGVSNPPSRDRDLGETDSFELEGSLKGKTLRLVFGDYKEEMAKVAHSIKQAELNAANDNQKRMLEAYARHFGAGSIESFKESQRVWVKDQKPALETNLGFVETYRDPHGVRGEWEGFVALVNLERTRAFGTLVDSAESMIPKLPWGTDFEKDKFLSPDFTSLEVLSFACSGLPAGINLPNYDDIRQNLGFKNVSLGNVLSAKAPNEPIPFIAEQDQDVYRRCRDPAFEVQVGIHELLGHGTGKLLQETAPGEYNFDISNPPISPVDNKPVKTWYKPGQTWSSVFGAIASSYEECRAECVAMALGCDFEILKIFGFGDGTVDMDGEAGDVLFAAYLQMARAGLVAVEFWDPKTQKWGQAHMQARYSILRTFLDAGDDFVKLHYTKDDLSDLEIRLDRSKILSHGRPAVEKYLQKLHVYKSTADVEAGKGMYDDITSVDSWWASQVREVVLKNKVPRKVFVQANTILQDDKVTLKEYEPTLEGIIQSFAERNGRSSLLPHLLSAVHSPPKPLNSRKVLTTPISPRAFIQSTNQSSIIDIVSTAPILAKPCPDRSTPDRQTTDPLGRKSGTHQINRVAAIGSDPHSTSTVSEATSPQPPSTTAQSPYQRDSLEEDDDYYTAPPPPHSPSVASSSSSVGPPPFSSLFFASPESNRLEVTESSGSASLPAFAPPPVEESLGPAPSSSVVADTKASFSDPKGDASGKNSDDSEPPPPYTEGYSPLESFTYVMAAAGGASSIITQVQQTGGPPINTLGDIGGDEHITLDLRGTRFTLSRDELLTLPEFVLLSLFPNGLLPDGHIGGFHEGDIYPVDYDPASLQYMLDFFRTVAQSIPSSAPSESTSPELEMSDSMQNSARDMLQDRAGIIVLREDLDFYVIPPRSEIGHEEMLEVKRAAGRALLRQDGIFSGLRKSEEVGSTEQHLIEMLTAGGFDREDHWGHRAPEPNKAVICSLALAKLRTDIRGDLSNNNAVGMAQKLLLFWRKPARRCWWEGIELDDVEGVEGIVKVWIRRVWTLEMSVIGLR</sequence>
<name>A0A1V6T4V6_9EURO</name>
<comment type="subcellular location">
    <subcellularLocation>
        <location evidence="3">Cytoplasm</location>
    </subcellularLocation>
</comment>
<evidence type="ECO:0000256" key="14">
    <source>
        <dbReference type="ARBA" id="ARBA00031288"/>
    </source>
</evidence>
<evidence type="ECO:0000256" key="4">
    <source>
        <dbReference type="ARBA" id="ARBA00010200"/>
    </source>
</evidence>
<dbReference type="GO" id="GO:0046872">
    <property type="term" value="F:metal ion binding"/>
    <property type="evidence" value="ECO:0007669"/>
    <property type="project" value="UniProtKB-KW"/>
</dbReference>
<evidence type="ECO:0000313" key="17">
    <source>
        <dbReference type="EMBL" id="OQE21322.1"/>
    </source>
</evidence>
<feature type="region of interest" description="Disordered" evidence="16">
    <location>
        <begin position="809"/>
        <end position="901"/>
    </location>
</feature>
<keyword evidence="12" id="KW-0862">Zinc</keyword>
<keyword evidence="11" id="KW-0378">Hydrolase</keyword>
<dbReference type="FunFam" id="3.30.540.30:FF:000004">
    <property type="entry name" value="Dipeptidyl peptidase 3"/>
    <property type="match status" value="1"/>
</dbReference>
<evidence type="ECO:0000256" key="11">
    <source>
        <dbReference type="ARBA" id="ARBA00022801"/>
    </source>
</evidence>
<organism evidence="17 18">
    <name type="scientific">Penicillium steckii</name>
    <dbReference type="NCBI Taxonomy" id="303698"/>
    <lineage>
        <taxon>Eukaryota</taxon>
        <taxon>Fungi</taxon>
        <taxon>Dikarya</taxon>
        <taxon>Ascomycota</taxon>
        <taxon>Pezizomycotina</taxon>
        <taxon>Eurotiomycetes</taxon>
        <taxon>Eurotiomycetidae</taxon>
        <taxon>Eurotiales</taxon>
        <taxon>Aspergillaceae</taxon>
        <taxon>Penicillium</taxon>
    </lineage>
</organism>
<evidence type="ECO:0000256" key="13">
    <source>
        <dbReference type="ARBA" id="ARBA00023049"/>
    </source>
</evidence>
<comment type="cofactor">
    <cofactor evidence="2">
        <name>Zn(2+)</name>
        <dbReference type="ChEBI" id="CHEBI:29105"/>
    </cofactor>
</comment>
<evidence type="ECO:0000313" key="18">
    <source>
        <dbReference type="Proteomes" id="UP000191285"/>
    </source>
</evidence>
<dbReference type="GO" id="GO:0008239">
    <property type="term" value="F:dipeptidyl-peptidase activity"/>
    <property type="evidence" value="ECO:0007669"/>
    <property type="project" value="UniProtKB-EC"/>
</dbReference>
<feature type="compositionally biased region" description="Low complexity" evidence="16">
    <location>
        <begin position="890"/>
        <end position="901"/>
    </location>
</feature>
<reference evidence="18" key="1">
    <citation type="journal article" date="2017" name="Nat. Microbiol.">
        <title>Global analysis of biosynthetic gene clusters reveals vast potential of secondary metabolite production in Penicillium species.</title>
        <authorList>
            <person name="Nielsen J.C."/>
            <person name="Grijseels S."/>
            <person name="Prigent S."/>
            <person name="Ji B."/>
            <person name="Dainat J."/>
            <person name="Nielsen K.F."/>
            <person name="Frisvad J.C."/>
            <person name="Workman M."/>
            <person name="Nielsen J."/>
        </authorList>
    </citation>
    <scope>NUCLEOTIDE SEQUENCE [LARGE SCALE GENOMIC DNA]</scope>
    <source>
        <strain evidence="18">IBT 24891</strain>
    </source>
</reference>
<dbReference type="FunFam" id="3.30.540.30:FF:000002">
    <property type="entry name" value="Dipeptidyl peptidase 3"/>
    <property type="match status" value="1"/>
</dbReference>
<dbReference type="Gene3D" id="3.30.540.30">
    <property type="match status" value="2"/>
</dbReference>
<dbReference type="GO" id="GO:0004177">
    <property type="term" value="F:aminopeptidase activity"/>
    <property type="evidence" value="ECO:0007669"/>
    <property type="project" value="UniProtKB-KW"/>
</dbReference>
<dbReference type="STRING" id="303698.A0A1V6T4V6"/>
<feature type="region of interest" description="Disordered" evidence="16">
    <location>
        <begin position="920"/>
        <end position="982"/>
    </location>
</feature>
<evidence type="ECO:0000256" key="9">
    <source>
        <dbReference type="ARBA" id="ARBA00022670"/>
    </source>
</evidence>
<evidence type="ECO:0000256" key="7">
    <source>
        <dbReference type="ARBA" id="ARBA00022438"/>
    </source>
</evidence>
<comment type="caution">
    <text evidence="17">The sequence shown here is derived from an EMBL/GenBank/DDBJ whole genome shotgun (WGS) entry which is preliminary data.</text>
</comment>
<protein>
    <recommendedName>
        <fullName evidence="6">Dipeptidyl peptidase 3</fullName>
        <ecNumber evidence="5">3.4.14.4</ecNumber>
    </recommendedName>
    <alternativeName>
        <fullName evidence="14">Dipeptidyl aminopeptidase III</fullName>
    </alternativeName>
    <alternativeName>
        <fullName evidence="15">Dipeptidyl peptidase III</fullName>
    </alternativeName>
</protein>
<dbReference type="GO" id="GO:0005737">
    <property type="term" value="C:cytoplasm"/>
    <property type="evidence" value="ECO:0007669"/>
    <property type="project" value="UniProtKB-SubCell"/>
</dbReference>
<evidence type="ECO:0000256" key="6">
    <source>
        <dbReference type="ARBA" id="ARBA00014713"/>
    </source>
</evidence>
<keyword evidence="7" id="KW-0031">Aminopeptidase</keyword>
<dbReference type="SUPFAM" id="SSF54695">
    <property type="entry name" value="POZ domain"/>
    <property type="match status" value="1"/>
</dbReference>
<dbReference type="PANTHER" id="PTHR23422:SF11">
    <property type="entry name" value="DIPEPTIDYL PEPTIDASE 3"/>
    <property type="match status" value="1"/>
</dbReference>
<evidence type="ECO:0000256" key="2">
    <source>
        <dbReference type="ARBA" id="ARBA00001947"/>
    </source>
</evidence>
<evidence type="ECO:0000256" key="10">
    <source>
        <dbReference type="ARBA" id="ARBA00022723"/>
    </source>
</evidence>
<evidence type="ECO:0000256" key="8">
    <source>
        <dbReference type="ARBA" id="ARBA00022490"/>
    </source>
</evidence>
<dbReference type="OrthoDB" id="4694525at2759"/>
<dbReference type="EC" id="3.4.14.4" evidence="5"/>
<evidence type="ECO:0000256" key="12">
    <source>
        <dbReference type="ARBA" id="ARBA00022833"/>
    </source>
</evidence>
<evidence type="ECO:0000256" key="16">
    <source>
        <dbReference type="SAM" id="MobiDB-lite"/>
    </source>
</evidence>
<feature type="compositionally biased region" description="Basic and acidic residues" evidence="16">
    <location>
        <begin position="813"/>
        <end position="823"/>
    </location>
</feature>
<gene>
    <name evidence="17" type="ORF">PENSTE_c012G05158</name>
</gene>
<feature type="compositionally biased region" description="Low complexity" evidence="16">
    <location>
        <begin position="1095"/>
        <end position="1107"/>
    </location>
</feature>
<evidence type="ECO:0000256" key="5">
    <source>
        <dbReference type="ARBA" id="ARBA00012063"/>
    </source>
</evidence>
<dbReference type="GO" id="GO:0008237">
    <property type="term" value="F:metallopeptidase activity"/>
    <property type="evidence" value="ECO:0007669"/>
    <property type="project" value="UniProtKB-KW"/>
</dbReference>
<keyword evidence="10" id="KW-0479">Metal-binding</keyword>
<comment type="similarity">
    <text evidence="4">Belongs to the peptidase M49 family.</text>
</comment>
<evidence type="ECO:0000256" key="3">
    <source>
        <dbReference type="ARBA" id="ARBA00004496"/>
    </source>
</evidence>
<dbReference type="Pfam" id="PF03571">
    <property type="entry name" value="Peptidase_M49"/>
    <property type="match status" value="1"/>
</dbReference>
<dbReference type="FunFam" id="3.30.540.30:FF:000001">
    <property type="entry name" value="Dipeptidyl peptidase 3"/>
    <property type="match status" value="1"/>
</dbReference>